<evidence type="ECO:0000313" key="6">
    <source>
        <dbReference type="EMBL" id="KAG0457542.1"/>
    </source>
</evidence>
<keyword evidence="7" id="KW-1185">Reference proteome</keyword>
<dbReference type="Pfam" id="PF00743">
    <property type="entry name" value="FMO-like"/>
    <property type="match status" value="1"/>
</dbReference>
<reference evidence="6 7" key="1">
    <citation type="journal article" date="2020" name="Nat. Food">
        <title>A phased Vanilla planifolia genome enables genetic improvement of flavour and production.</title>
        <authorList>
            <person name="Hasing T."/>
            <person name="Tang H."/>
            <person name="Brym M."/>
            <person name="Khazi F."/>
            <person name="Huang T."/>
            <person name="Chambers A.H."/>
        </authorList>
    </citation>
    <scope>NUCLEOTIDE SEQUENCE [LARGE SCALE GENOMIC DNA]</scope>
    <source>
        <tissue evidence="6">Leaf</tissue>
    </source>
</reference>
<dbReference type="PANTHER" id="PTHR23023">
    <property type="entry name" value="DIMETHYLANILINE MONOOXYGENASE"/>
    <property type="match status" value="1"/>
</dbReference>
<dbReference type="InterPro" id="IPR036188">
    <property type="entry name" value="FAD/NAD-bd_sf"/>
</dbReference>
<proteinExistence type="inferred from homology"/>
<dbReference type="GO" id="GO:0050661">
    <property type="term" value="F:NADP binding"/>
    <property type="evidence" value="ECO:0007669"/>
    <property type="project" value="InterPro"/>
</dbReference>
<gene>
    <name evidence="6" type="ORF">HPP92_022699</name>
</gene>
<evidence type="ECO:0000256" key="3">
    <source>
        <dbReference type="ARBA" id="ARBA00022827"/>
    </source>
</evidence>
<evidence type="ECO:0000256" key="1">
    <source>
        <dbReference type="ARBA" id="ARBA00009183"/>
    </source>
</evidence>
<accession>A0A835PX10</accession>
<dbReference type="InterPro" id="IPR020946">
    <property type="entry name" value="Flavin_mOase-like"/>
</dbReference>
<dbReference type="SUPFAM" id="SSF51905">
    <property type="entry name" value="FAD/NAD(P)-binding domain"/>
    <property type="match status" value="1"/>
</dbReference>
<keyword evidence="2 5" id="KW-0285">Flavoprotein</keyword>
<keyword evidence="5" id="KW-0503">Monooxygenase</keyword>
<organism evidence="6 7">
    <name type="scientific">Vanilla planifolia</name>
    <name type="common">Vanilla</name>
    <dbReference type="NCBI Taxonomy" id="51239"/>
    <lineage>
        <taxon>Eukaryota</taxon>
        <taxon>Viridiplantae</taxon>
        <taxon>Streptophyta</taxon>
        <taxon>Embryophyta</taxon>
        <taxon>Tracheophyta</taxon>
        <taxon>Spermatophyta</taxon>
        <taxon>Magnoliopsida</taxon>
        <taxon>Liliopsida</taxon>
        <taxon>Asparagales</taxon>
        <taxon>Orchidaceae</taxon>
        <taxon>Vanilloideae</taxon>
        <taxon>Vanilleae</taxon>
        <taxon>Vanilla</taxon>
    </lineage>
</organism>
<evidence type="ECO:0000256" key="2">
    <source>
        <dbReference type="ARBA" id="ARBA00022630"/>
    </source>
</evidence>
<protein>
    <recommendedName>
        <fullName evidence="5">Flavin-containing monooxygenase</fullName>
        <ecNumber evidence="5">1.-.-.-</ecNumber>
    </recommendedName>
</protein>
<dbReference type="AlphaFoldDB" id="A0A835PX10"/>
<evidence type="ECO:0000256" key="5">
    <source>
        <dbReference type="RuleBase" id="RU361177"/>
    </source>
</evidence>
<dbReference type="GO" id="GO:0004499">
    <property type="term" value="F:N,N-dimethylaniline monooxygenase activity"/>
    <property type="evidence" value="ECO:0007669"/>
    <property type="project" value="InterPro"/>
</dbReference>
<comment type="cofactor">
    <cofactor evidence="5">
        <name>FAD</name>
        <dbReference type="ChEBI" id="CHEBI:57692"/>
    </cofactor>
</comment>
<keyword evidence="4 5" id="KW-0560">Oxidoreductase</keyword>
<dbReference type="EC" id="1.-.-.-" evidence="5"/>
<comment type="caution">
    <text evidence="6">The sequence shown here is derived from an EMBL/GenBank/DDBJ whole genome shotgun (WGS) entry which is preliminary data.</text>
</comment>
<name>A0A835PX10_VANPL</name>
<keyword evidence="3 5" id="KW-0274">FAD</keyword>
<sequence>MRRWMRGRCGRHRKSFLRQRVWHVTVQKEDETKEVHEMDFVVLCLGRFSGLPNIPTFPENRGPEVFAGKVLHSMDVANMGSAAAGELVRGKRVVVVGFLKSALDAAVEFADITEMGYIKLERFTSRGSSHGEVWDGATIVSLGDDAEHCCRHRGVHDKVGGGASCSRTSAALRFCEKGVRRRGEASPLRPDVVI</sequence>
<evidence type="ECO:0000313" key="7">
    <source>
        <dbReference type="Proteomes" id="UP000636800"/>
    </source>
</evidence>
<comment type="similarity">
    <text evidence="1 5">Belongs to the FMO family.</text>
</comment>
<dbReference type="Gene3D" id="3.50.50.60">
    <property type="entry name" value="FAD/NAD(P)-binding domain"/>
    <property type="match status" value="1"/>
</dbReference>
<dbReference type="EMBL" id="JADCNL010000012">
    <property type="protein sequence ID" value="KAG0457542.1"/>
    <property type="molecule type" value="Genomic_DNA"/>
</dbReference>
<dbReference type="InterPro" id="IPR050346">
    <property type="entry name" value="FMO-like"/>
</dbReference>
<dbReference type="GO" id="GO:0050660">
    <property type="term" value="F:flavin adenine dinucleotide binding"/>
    <property type="evidence" value="ECO:0007669"/>
    <property type="project" value="InterPro"/>
</dbReference>
<evidence type="ECO:0000256" key="4">
    <source>
        <dbReference type="ARBA" id="ARBA00023002"/>
    </source>
</evidence>
<dbReference type="Proteomes" id="UP000636800">
    <property type="component" value="Chromosome 12"/>
</dbReference>